<dbReference type="Proteomes" id="UP000229433">
    <property type="component" value="Unassembled WGS sequence"/>
</dbReference>
<reference evidence="1 2" key="1">
    <citation type="submission" date="2017-08" db="EMBL/GenBank/DDBJ databases">
        <title>The whole genome shortgun sequences of strain Leeuwenhoekiella nanhaiensis G18 from the South China Sea.</title>
        <authorList>
            <person name="Liu Q."/>
        </authorList>
    </citation>
    <scope>NUCLEOTIDE SEQUENCE [LARGE SCALE GENOMIC DNA]</scope>
    <source>
        <strain evidence="1 2">G18</strain>
    </source>
</reference>
<keyword evidence="2" id="KW-1185">Reference proteome</keyword>
<organism evidence="1 2">
    <name type="scientific">Leeuwenhoekiella nanhaiensis</name>
    <dbReference type="NCBI Taxonomy" id="1655491"/>
    <lineage>
        <taxon>Bacteria</taxon>
        <taxon>Pseudomonadati</taxon>
        <taxon>Bacteroidota</taxon>
        <taxon>Flavobacteriia</taxon>
        <taxon>Flavobacteriales</taxon>
        <taxon>Flavobacteriaceae</taxon>
        <taxon>Leeuwenhoekiella</taxon>
    </lineage>
</organism>
<evidence type="ECO:0000313" key="1">
    <source>
        <dbReference type="EMBL" id="PHQ28210.1"/>
    </source>
</evidence>
<name>A0A2G1VNL3_9FLAO</name>
<dbReference type="AlphaFoldDB" id="A0A2G1VNL3"/>
<gene>
    <name evidence="1" type="ORF">CJ305_16375</name>
</gene>
<sequence>MKKLLIALFILVVLLGSAAIYLNTYLKDQLQRVIENDLPKSISLSYEDIMIDSWGGNAEIKNACVDFKSNDSLPGSRVQNATVTLKGFSHWDYFKEKNIHFKNINIHADTLIHYPHSGIKKTADEKEEDSLDNPLSAKNLENGFQIENFNLVTDFIQIRNPKTEQIELRTAHFNLKLTEITPTISETPTRPFNYEQIQLSSDSLYYKLNAFDVLTIAQIRWDGISLILDNTQIKTTISRSALSKQLKSERDHNNFSIRQVILDSLRYGHHPSKKMYIDASKLELKQPALVIYRDKRLPDNYETKPLYSEKLRELDFDLMIDSVQISNGAITYEEKVSSTADAGKLDFKQIHASIYNLGNTYALGSKKTQIDIEALFMHKSPLRLKWNFDVQNKQDQFYVDGSLKNLPAGDLNAFTSPNLGVSMEGSLQEIYFNIAGNDYNAHVDMKMKYDDFKVSIVDQEKKKKKWLASTLANIFISKTSKREESGFKEGQGDVQRNRNKSFFNYLWISLKEGMLKSMTLLD</sequence>
<dbReference type="EMBL" id="NQXA01000018">
    <property type="protein sequence ID" value="PHQ28210.1"/>
    <property type="molecule type" value="Genomic_DNA"/>
</dbReference>
<evidence type="ECO:0000313" key="2">
    <source>
        <dbReference type="Proteomes" id="UP000229433"/>
    </source>
</evidence>
<evidence type="ECO:0008006" key="3">
    <source>
        <dbReference type="Google" id="ProtNLM"/>
    </source>
</evidence>
<dbReference type="RefSeq" id="WP_099647385.1">
    <property type="nucleotide sequence ID" value="NZ_KZ319299.1"/>
</dbReference>
<protein>
    <recommendedName>
        <fullName evidence="3">DUF748 domain-containing protein</fullName>
    </recommendedName>
</protein>
<dbReference type="OrthoDB" id="1412480at2"/>
<comment type="caution">
    <text evidence="1">The sequence shown here is derived from an EMBL/GenBank/DDBJ whole genome shotgun (WGS) entry which is preliminary data.</text>
</comment>
<proteinExistence type="predicted"/>
<accession>A0A2G1VNL3</accession>